<protein>
    <recommendedName>
        <fullName evidence="3">YdbS-like PH domain-containing protein</fullName>
    </recommendedName>
</protein>
<evidence type="ECO:0000313" key="4">
    <source>
        <dbReference type="EMBL" id="TKI60309.1"/>
    </source>
</evidence>
<evidence type="ECO:0000313" key="5">
    <source>
        <dbReference type="Proteomes" id="UP000307808"/>
    </source>
</evidence>
<dbReference type="RefSeq" id="WP_137067324.1">
    <property type="nucleotide sequence ID" value="NZ_CP040748.1"/>
</dbReference>
<dbReference type="OrthoDB" id="4121259at2"/>
<name>A0A4U2YH56_9ACTN</name>
<dbReference type="InterPro" id="IPR005182">
    <property type="entry name" value="YdbS-like_PH"/>
</dbReference>
<keyword evidence="5" id="KW-1185">Reference proteome</keyword>
<dbReference type="Proteomes" id="UP000307808">
    <property type="component" value="Unassembled WGS sequence"/>
</dbReference>
<sequence>MAPTLPTATSPSPWVTISDDDGWLRLDKRKLLLDPIAALRQAIVPLIAVALGASNFGGIWVVVGVPVVAAFAALLGLIPWFTTRYRITESQLQFRHGVLNRSTQTAPLDRVRSVDLEATVLHRVLGMRKVQIGTGVDNERIVLDAVTTERAEELRRLLLTQRGAAATSAGPLPEHADETAPAEAGVPTEVPDSPDEPAEELAHFRWSWVRFAPFNVARLAIVAAAIGFLGQFASDFEVDIDPSDVERTKESLLAFGVAVLVVAAVIGGVVLWLLISIAGYVVQWFGLTLTRSHGSLHMSAGLLSTRSISVEEKRVRGIEIIEPLLMRVVNGAELATLATGVGEGGTTKILPQCPTPVAERVAGQVLGDQHPMRVLLTQHGPAARRRRHVAQQWTTLFLAAIGVGIHQVILPLNDTSAPLWWFLAPALVWIPIAVVLAELAYAHLGHALTDDHLVAGHGVTARRRTVLEIDGIIGWAVQQNIFQRRLGLVTLVATTAAGDEHVTLEDVPEEKAVRLAASATPTFVRPFLTD</sequence>
<organism evidence="4 5">
    <name type="scientific">Nocardioides jishulii</name>
    <dbReference type="NCBI Taxonomy" id="2575440"/>
    <lineage>
        <taxon>Bacteria</taxon>
        <taxon>Bacillati</taxon>
        <taxon>Actinomycetota</taxon>
        <taxon>Actinomycetes</taxon>
        <taxon>Propionibacteriales</taxon>
        <taxon>Nocardioidaceae</taxon>
        <taxon>Nocardioides</taxon>
    </lineage>
</organism>
<evidence type="ECO:0000256" key="2">
    <source>
        <dbReference type="SAM" id="Phobius"/>
    </source>
</evidence>
<evidence type="ECO:0000259" key="3">
    <source>
        <dbReference type="Pfam" id="PF03703"/>
    </source>
</evidence>
<feature type="transmembrane region" description="Helical" evidence="2">
    <location>
        <begin position="253"/>
        <end position="282"/>
    </location>
</feature>
<reference evidence="4 5" key="1">
    <citation type="submission" date="2019-04" db="EMBL/GenBank/DDBJ databases">
        <authorList>
            <person name="Dong K."/>
        </authorList>
    </citation>
    <scope>NUCLEOTIDE SEQUENCE [LARGE SCALE GENOMIC DNA]</scope>
    <source>
        <strain evidence="5">dk3543</strain>
    </source>
</reference>
<feature type="transmembrane region" description="Helical" evidence="2">
    <location>
        <begin position="215"/>
        <end position="233"/>
    </location>
</feature>
<dbReference type="PANTHER" id="PTHR34473:SF2">
    <property type="entry name" value="UPF0699 TRANSMEMBRANE PROTEIN YDBT"/>
    <property type="match status" value="1"/>
</dbReference>
<keyword evidence="2" id="KW-0812">Transmembrane</keyword>
<dbReference type="EMBL" id="SZPY01000005">
    <property type="protein sequence ID" value="TKI60309.1"/>
    <property type="molecule type" value="Genomic_DNA"/>
</dbReference>
<feature type="transmembrane region" description="Helical" evidence="2">
    <location>
        <begin position="59"/>
        <end position="81"/>
    </location>
</feature>
<keyword evidence="2" id="KW-1133">Transmembrane helix</keyword>
<dbReference type="PANTHER" id="PTHR34473">
    <property type="entry name" value="UPF0699 TRANSMEMBRANE PROTEIN YDBS"/>
    <property type="match status" value="1"/>
</dbReference>
<feature type="transmembrane region" description="Helical" evidence="2">
    <location>
        <begin position="393"/>
        <end position="413"/>
    </location>
</feature>
<feature type="domain" description="YdbS-like PH" evidence="3">
    <location>
        <begin position="442"/>
        <end position="516"/>
    </location>
</feature>
<feature type="transmembrane region" description="Helical" evidence="2">
    <location>
        <begin position="419"/>
        <end position="441"/>
    </location>
</feature>
<gene>
    <name evidence="4" type="ORF">FC770_15995</name>
</gene>
<keyword evidence="2" id="KW-0472">Membrane</keyword>
<evidence type="ECO:0000256" key="1">
    <source>
        <dbReference type="SAM" id="MobiDB-lite"/>
    </source>
</evidence>
<dbReference type="PIRSF" id="PIRSF026631">
    <property type="entry name" value="UCP026631"/>
    <property type="match status" value="1"/>
</dbReference>
<feature type="region of interest" description="Disordered" evidence="1">
    <location>
        <begin position="168"/>
        <end position="196"/>
    </location>
</feature>
<dbReference type="Pfam" id="PF03703">
    <property type="entry name" value="bPH_2"/>
    <property type="match status" value="2"/>
</dbReference>
<dbReference type="InterPro" id="IPR014529">
    <property type="entry name" value="UCP026631"/>
</dbReference>
<dbReference type="AlphaFoldDB" id="A0A4U2YH56"/>
<comment type="caution">
    <text evidence="4">The sequence shown here is derived from an EMBL/GenBank/DDBJ whole genome shotgun (WGS) entry which is preliminary data.</text>
</comment>
<feature type="domain" description="YdbS-like PH" evidence="3">
    <location>
        <begin position="80"/>
        <end position="157"/>
    </location>
</feature>
<accession>A0A4U2YH56</accession>
<proteinExistence type="predicted"/>